<proteinExistence type="predicted"/>
<dbReference type="GO" id="GO:0005829">
    <property type="term" value="C:cytosol"/>
    <property type="evidence" value="ECO:0007669"/>
    <property type="project" value="TreeGrafter"/>
</dbReference>
<organism evidence="1 2">
    <name type="scientific">Candidatus Mediterraneibacter pullicola</name>
    <dbReference type="NCBI Taxonomy" id="2838682"/>
    <lineage>
        <taxon>Bacteria</taxon>
        <taxon>Bacillati</taxon>
        <taxon>Bacillota</taxon>
        <taxon>Clostridia</taxon>
        <taxon>Lachnospirales</taxon>
        <taxon>Lachnospiraceae</taxon>
        <taxon>Mediterraneibacter</taxon>
    </lineage>
</organism>
<keyword evidence="1" id="KW-0378">Hydrolase</keyword>
<dbReference type="PANTHER" id="PTHR10000:SF25">
    <property type="entry name" value="PHOSPHATASE YKRA-RELATED"/>
    <property type="match status" value="1"/>
</dbReference>
<dbReference type="EMBL" id="DXAK01000035">
    <property type="protein sequence ID" value="HJA06879.1"/>
    <property type="molecule type" value="Genomic_DNA"/>
</dbReference>
<accession>A0A9D2HAE7</accession>
<evidence type="ECO:0000313" key="1">
    <source>
        <dbReference type="EMBL" id="HJA06879.1"/>
    </source>
</evidence>
<dbReference type="Gene3D" id="3.30.1240.10">
    <property type="match status" value="1"/>
</dbReference>
<dbReference type="InterPro" id="IPR036412">
    <property type="entry name" value="HAD-like_sf"/>
</dbReference>
<dbReference type="GO" id="GO:0016791">
    <property type="term" value="F:phosphatase activity"/>
    <property type="evidence" value="ECO:0007669"/>
    <property type="project" value="TreeGrafter"/>
</dbReference>
<dbReference type="InterPro" id="IPR006379">
    <property type="entry name" value="HAD-SF_hydro_IIB"/>
</dbReference>
<dbReference type="GO" id="GO:0000287">
    <property type="term" value="F:magnesium ion binding"/>
    <property type="evidence" value="ECO:0007669"/>
    <property type="project" value="TreeGrafter"/>
</dbReference>
<dbReference type="Gene3D" id="3.40.50.1000">
    <property type="entry name" value="HAD superfamily/HAD-like"/>
    <property type="match status" value="1"/>
</dbReference>
<reference evidence="1" key="2">
    <citation type="submission" date="2021-04" db="EMBL/GenBank/DDBJ databases">
        <authorList>
            <person name="Gilroy R."/>
        </authorList>
    </citation>
    <scope>NUCLEOTIDE SEQUENCE</scope>
    <source>
        <strain evidence="1">ChiSjej2B20-11307</strain>
    </source>
</reference>
<dbReference type="PANTHER" id="PTHR10000">
    <property type="entry name" value="PHOSPHOSERINE PHOSPHATASE"/>
    <property type="match status" value="1"/>
</dbReference>
<dbReference type="InterPro" id="IPR000150">
    <property type="entry name" value="Cof"/>
</dbReference>
<dbReference type="SFLD" id="SFLDG01140">
    <property type="entry name" value="C2.B:_Phosphomannomutase_and_P"/>
    <property type="match status" value="1"/>
</dbReference>
<dbReference type="SFLD" id="SFLDS00003">
    <property type="entry name" value="Haloacid_Dehalogenase"/>
    <property type="match status" value="1"/>
</dbReference>
<dbReference type="PROSITE" id="PS01229">
    <property type="entry name" value="COF_2"/>
    <property type="match status" value="1"/>
</dbReference>
<name>A0A9D2HAE7_9FIRM</name>
<gene>
    <name evidence="1" type="ORF">H9798_07050</name>
</gene>
<comment type="caution">
    <text evidence="1">The sequence shown here is derived from an EMBL/GenBank/DDBJ whole genome shotgun (WGS) entry which is preliminary data.</text>
</comment>
<reference evidence="1" key="1">
    <citation type="journal article" date="2021" name="PeerJ">
        <title>Extensive microbial diversity within the chicken gut microbiome revealed by metagenomics and culture.</title>
        <authorList>
            <person name="Gilroy R."/>
            <person name="Ravi A."/>
            <person name="Getino M."/>
            <person name="Pursley I."/>
            <person name="Horton D.L."/>
            <person name="Alikhan N.F."/>
            <person name="Baker D."/>
            <person name="Gharbi K."/>
            <person name="Hall N."/>
            <person name="Watson M."/>
            <person name="Adriaenssens E.M."/>
            <person name="Foster-Nyarko E."/>
            <person name="Jarju S."/>
            <person name="Secka A."/>
            <person name="Antonio M."/>
            <person name="Oren A."/>
            <person name="Chaudhuri R.R."/>
            <person name="La Ragione R."/>
            <person name="Hildebrand F."/>
            <person name="Pallen M.J."/>
        </authorList>
    </citation>
    <scope>NUCLEOTIDE SEQUENCE</scope>
    <source>
        <strain evidence="1">ChiSjej2B20-11307</strain>
    </source>
</reference>
<dbReference type="AlphaFoldDB" id="A0A9D2HAE7"/>
<evidence type="ECO:0000313" key="2">
    <source>
        <dbReference type="Proteomes" id="UP000824223"/>
    </source>
</evidence>
<dbReference type="NCBIfam" id="TIGR00099">
    <property type="entry name" value="Cof-subfamily"/>
    <property type="match status" value="1"/>
</dbReference>
<dbReference type="InterPro" id="IPR023214">
    <property type="entry name" value="HAD_sf"/>
</dbReference>
<sequence length="283" mass="31607">MNIGYEEELQHAIFIDLDGTLCVTGTEPSFLTREAVRKARRAGNKVFLCTGRAPSVVPQKIRDMKWDGMILGLGAYIETEGQIRKSLPYSYTEILDLGRYLDSLGIVYMLEGRESVFMDLVKYGRLGIEKQKGINQEMEDLKEMVARHAITDISQYRGESIYNIVLLSAVDNRLQLVREKLSGKYRIAVHPAVGDNVITDVEVIRKDVNKGEALKFVCEQYKIPLSQSVAFGDSMNDHDMIVTAGLGVVMGNGDDEIKACADMVCGTVEEDGLYYSFEQLGLL</sequence>
<dbReference type="NCBIfam" id="TIGR01484">
    <property type="entry name" value="HAD-SF-IIB"/>
    <property type="match status" value="1"/>
</dbReference>
<dbReference type="Proteomes" id="UP000824223">
    <property type="component" value="Unassembled WGS sequence"/>
</dbReference>
<dbReference type="Pfam" id="PF08282">
    <property type="entry name" value="Hydrolase_3"/>
    <property type="match status" value="1"/>
</dbReference>
<dbReference type="SUPFAM" id="SSF56784">
    <property type="entry name" value="HAD-like"/>
    <property type="match status" value="1"/>
</dbReference>
<protein>
    <submittedName>
        <fullName evidence="1">HAD family hydrolase</fullName>
    </submittedName>
</protein>